<organism evidence="5 6">
    <name type="scientific">Dekkera bruxellensis</name>
    <name type="common">Brettanomyces custersii</name>
    <dbReference type="NCBI Taxonomy" id="5007"/>
    <lineage>
        <taxon>Eukaryota</taxon>
        <taxon>Fungi</taxon>
        <taxon>Dikarya</taxon>
        <taxon>Ascomycota</taxon>
        <taxon>Saccharomycotina</taxon>
        <taxon>Pichiomycetes</taxon>
        <taxon>Pichiales</taxon>
        <taxon>Pichiaceae</taxon>
        <taxon>Brettanomyces</taxon>
    </lineage>
</organism>
<feature type="region of interest" description="Disordered" evidence="3">
    <location>
        <begin position="1"/>
        <end position="72"/>
    </location>
</feature>
<dbReference type="InterPro" id="IPR000504">
    <property type="entry name" value="RRM_dom"/>
</dbReference>
<dbReference type="InterPro" id="IPR050502">
    <property type="entry name" value="Euk_RNA-bind_prot"/>
</dbReference>
<feature type="region of interest" description="Disordered" evidence="3">
    <location>
        <begin position="150"/>
        <end position="171"/>
    </location>
</feature>
<dbReference type="InterPro" id="IPR035979">
    <property type="entry name" value="RBD_domain_sf"/>
</dbReference>
<evidence type="ECO:0000256" key="1">
    <source>
        <dbReference type="ARBA" id="ARBA00022884"/>
    </source>
</evidence>
<dbReference type="PANTHER" id="PTHR48025:SF1">
    <property type="entry name" value="RRM DOMAIN-CONTAINING PROTEIN"/>
    <property type="match status" value="1"/>
</dbReference>
<evidence type="ECO:0000259" key="4">
    <source>
        <dbReference type="PROSITE" id="PS50102"/>
    </source>
</evidence>
<feature type="domain" description="RRM" evidence="4">
    <location>
        <begin position="184"/>
        <end position="261"/>
    </location>
</feature>
<gene>
    <name evidence="5" type="ORF">HII12_003510</name>
</gene>
<feature type="compositionally biased region" description="Low complexity" evidence="3">
    <location>
        <begin position="427"/>
        <end position="443"/>
    </location>
</feature>
<evidence type="ECO:0000313" key="5">
    <source>
        <dbReference type="EMBL" id="KAF6009964.1"/>
    </source>
</evidence>
<feature type="compositionally biased region" description="Basic and acidic residues" evidence="3">
    <location>
        <begin position="7"/>
        <end position="40"/>
    </location>
</feature>
<comment type="caution">
    <text evidence="5">The sequence shown here is derived from an EMBL/GenBank/DDBJ whole genome shotgun (WGS) entry which is preliminary data.</text>
</comment>
<feature type="domain" description="RRM" evidence="4">
    <location>
        <begin position="296"/>
        <end position="373"/>
    </location>
</feature>
<protein>
    <recommendedName>
        <fullName evidence="4">RRM domain-containing protein</fullName>
    </recommendedName>
</protein>
<dbReference type="InterPro" id="IPR012677">
    <property type="entry name" value="Nucleotide-bd_a/b_plait_sf"/>
</dbReference>
<sequence length="451" mass="49552">MSDQMDIDDRSREKGESTNRLKIKGRERSPRREDARDRSRSPGQRGGYYGRPRRGGYRFRESGRPRGPPREHVYENSVFVGNLPYRTSWQDLKDCFRDVGEVLHADIMSFHGTSKGMGTVEFASRELAQKAIRMFDRTDFMGREIFVREDQPPPTERGEGRARGRGGRGFDRFERRPLPAVDGFEVYVGNLPFTTNNEEFQDIFKNTGDVKSAEVRMGRNGRSRGFGIIIYGNEEDAKKTIEAFDGQVVDGRTIQVRSGRSSRSAPGADAGVRRDAEPSKNTDFVRGVSGDGAPGATLFVSNLPWETTQSDLYDLFGSIATVVKAEIQYDDRNRPSGNAVVELGDEEAAANALAQLDGYEYGNRDLHISYAKRLQPQLGAPAAAAAPVDAPAPVEASISAPISAPVSEATQDVEMHDEPAPAAPESVADASVAQPAVAQPQAAEPEEHIEE</sequence>
<evidence type="ECO:0000313" key="6">
    <source>
        <dbReference type="Proteomes" id="UP000568158"/>
    </source>
</evidence>
<feature type="region of interest" description="Disordered" evidence="3">
    <location>
        <begin position="256"/>
        <end position="282"/>
    </location>
</feature>
<dbReference type="Gene3D" id="3.30.70.330">
    <property type="match status" value="3"/>
</dbReference>
<dbReference type="PROSITE" id="PS50102">
    <property type="entry name" value="RRM"/>
    <property type="match status" value="3"/>
</dbReference>
<keyword evidence="1 2" id="KW-0694">RNA-binding</keyword>
<feature type="region of interest" description="Disordered" evidence="3">
    <location>
        <begin position="399"/>
        <end position="451"/>
    </location>
</feature>
<feature type="compositionally biased region" description="Basic and acidic residues" evidence="3">
    <location>
        <begin position="271"/>
        <end position="280"/>
    </location>
</feature>
<dbReference type="Pfam" id="PF00076">
    <property type="entry name" value="RRM_1"/>
    <property type="match status" value="3"/>
</dbReference>
<name>A0A8H6BEP8_DEKBR</name>
<dbReference type="Proteomes" id="UP000568158">
    <property type="component" value="Unassembled WGS sequence"/>
</dbReference>
<proteinExistence type="predicted"/>
<dbReference type="SMART" id="SM00360">
    <property type="entry name" value="RRM"/>
    <property type="match status" value="3"/>
</dbReference>
<dbReference type="PANTHER" id="PTHR48025">
    <property type="entry name" value="OS02G0815200 PROTEIN"/>
    <property type="match status" value="1"/>
</dbReference>
<feature type="domain" description="RRM" evidence="4">
    <location>
        <begin position="76"/>
        <end position="152"/>
    </location>
</feature>
<reference evidence="5 6" key="1">
    <citation type="journal article" date="2020" name="Appl. Microbiol. Biotechnol.">
        <title>Targeted gene deletion in Brettanomyces bruxellensis with an expression-free CRISPR-Cas9 system.</title>
        <authorList>
            <person name="Varela C."/>
            <person name="Bartel C."/>
            <person name="Onetto C."/>
            <person name="Borneman A."/>
        </authorList>
    </citation>
    <scope>NUCLEOTIDE SEQUENCE [LARGE SCALE GENOMIC DNA]</scope>
    <source>
        <strain evidence="5 6">AWRI1613</strain>
    </source>
</reference>
<feature type="compositionally biased region" description="Low complexity" evidence="3">
    <location>
        <begin position="257"/>
        <end position="270"/>
    </location>
</feature>
<dbReference type="GO" id="GO:0003729">
    <property type="term" value="F:mRNA binding"/>
    <property type="evidence" value="ECO:0007669"/>
    <property type="project" value="TreeGrafter"/>
</dbReference>
<dbReference type="SMART" id="SM00361">
    <property type="entry name" value="RRM_1"/>
    <property type="match status" value="2"/>
</dbReference>
<accession>A0A8H6BEP8</accession>
<feature type="compositionally biased region" description="Basic and acidic residues" evidence="3">
    <location>
        <begin position="58"/>
        <end position="72"/>
    </location>
</feature>
<evidence type="ECO:0000256" key="2">
    <source>
        <dbReference type="PROSITE-ProRule" id="PRU00176"/>
    </source>
</evidence>
<dbReference type="AlphaFoldDB" id="A0A8H6BEP8"/>
<dbReference type="EMBL" id="JABCYN010000030">
    <property type="protein sequence ID" value="KAF6009964.1"/>
    <property type="molecule type" value="Genomic_DNA"/>
</dbReference>
<feature type="compositionally biased region" description="Low complexity" evidence="3">
    <location>
        <begin position="399"/>
        <end position="409"/>
    </location>
</feature>
<dbReference type="SUPFAM" id="SSF54928">
    <property type="entry name" value="RNA-binding domain, RBD"/>
    <property type="match status" value="3"/>
</dbReference>
<evidence type="ECO:0000256" key="3">
    <source>
        <dbReference type="SAM" id="MobiDB-lite"/>
    </source>
</evidence>
<dbReference type="InterPro" id="IPR003954">
    <property type="entry name" value="RRM_euk-type"/>
</dbReference>